<evidence type="ECO:0000313" key="1">
    <source>
        <dbReference type="EMBL" id="KAA9037662.1"/>
    </source>
</evidence>
<dbReference type="AlphaFoldDB" id="A0A5J5IDG5"/>
<sequence>MNKLIIGILAIIFTILACKHSAEVSKRDPLESGRGFIESSLKGDYDEAQKYLLQDSINMQYFEGLKDFNSKRSDVEKEGYKNANILIDSTQQLSDSVTIITYSNTYKNKPSRLKMVKKNNEWLVDFKYTFNSNM</sequence>
<dbReference type="EMBL" id="VYQF01000005">
    <property type="protein sequence ID" value="KAA9037662.1"/>
    <property type="molecule type" value="Genomic_DNA"/>
</dbReference>
<accession>A0A5J5IDG5</accession>
<organism evidence="1 2">
    <name type="scientific">Ginsengibacter hankyongi</name>
    <dbReference type="NCBI Taxonomy" id="2607284"/>
    <lineage>
        <taxon>Bacteria</taxon>
        <taxon>Pseudomonadati</taxon>
        <taxon>Bacteroidota</taxon>
        <taxon>Chitinophagia</taxon>
        <taxon>Chitinophagales</taxon>
        <taxon>Chitinophagaceae</taxon>
        <taxon>Ginsengibacter</taxon>
    </lineage>
</organism>
<dbReference type="Gene3D" id="3.10.450.50">
    <property type="match status" value="1"/>
</dbReference>
<dbReference type="PROSITE" id="PS51257">
    <property type="entry name" value="PROKAR_LIPOPROTEIN"/>
    <property type="match status" value="1"/>
</dbReference>
<dbReference type="Proteomes" id="UP000326903">
    <property type="component" value="Unassembled WGS sequence"/>
</dbReference>
<proteinExistence type="predicted"/>
<evidence type="ECO:0000313" key="2">
    <source>
        <dbReference type="Proteomes" id="UP000326903"/>
    </source>
</evidence>
<protein>
    <submittedName>
        <fullName evidence="1">DUF4878 domain-containing protein</fullName>
    </submittedName>
</protein>
<gene>
    <name evidence="1" type="ORF">FW778_16340</name>
</gene>
<dbReference type="RefSeq" id="WP_150415897.1">
    <property type="nucleotide sequence ID" value="NZ_VYQF01000005.1"/>
</dbReference>
<reference evidence="1 2" key="1">
    <citation type="submission" date="2019-09" db="EMBL/GenBank/DDBJ databases">
        <title>Draft genome sequence of Ginsengibacter sp. BR5-29.</title>
        <authorList>
            <person name="Im W.-T."/>
        </authorList>
    </citation>
    <scope>NUCLEOTIDE SEQUENCE [LARGE SCALE GENOMIC DNA]</scope>
    <source>
        <strain evidence="1 2">BR5-29</strain>
    </source>
</reference>
<comment type="caution">
    <text evidence="1">The sequence shown here is derived from an EMBL/GenBank/DDBJ whole genome shotgun (WGS) entry which is preliminary data.</text>
</comment>
<keyword evidence="2" id="KW-1185">Reference proteome</keyword>
<name>A0A5J5IDG5_9BACT</name>